<dbReference type="VEuPathDB" id="PiroplasmaDB:BBOV_IV011950"/>
<comment type="similarity">
    <text evidence="1">Belongs to the RPAP2 family.</text>
</comment>
<dbReference type="InterPro" id="IPR038534">
    <property type="entry name" value="Rtr1/RPAP2_sf"/>
</dbReference>
<dbReference type="PROSITE" id="PS51479">
    <property type="entry name" value="ZF_RTR1"/>
    <property type="match status" value="1"/>
</dbReference>
<accession>S6B343</accession>
<protein>
    <recommendedName>
        <fullName evidence="2">RTR1-type domain-containing protein</fullName>
    </recommendedName>
</protein>
<evidence type="ECO:0000313" key="3">
    <source>
        <dbReference type="EMBL" id="BAN65803.1"/>
    </source>
</evidence>
<dbReference type="InterPro" id="IPR007308">
    <property type="entry name" value="Rtr1/RPAP2_dom"/>
</dbReference>
<dbReference type="Gene3D" id="1.25.40.820">
    <property type="match status" value="1"/>
</dbReference>
<reference evidence="3" key="1">
    <citation type="journal article" date="2014" name="BMC Genomics">
        <title>The Babesia bovis gene and promoter model: an update from full-length EST analysis.</title>
        <authorList>
            <person name="Yamagishi J."/>
            <person name="Wakaguri H."/>
            <person name="Yokoyama N."/>
            <person name="Yamashita R."/>
            <person name="Suzuki Y."/>
            <person name="Xuan X."/>
            <person name="Igarashi I."/>
        </authorList>
    </citation>
    <scope>NUCLEOTIDE SEQUENCE</scope>
    <source>
        <strain evidence="3">Texas</strain>
    </source>
</reference>
<dbReference type="EMBL" id="AK442009">
    <property type="protein sequence ID" value="BAN65803.1"/>
    <property type="molecule type" value="mRNA"/>
</dbReference>
<evidence type="ECO:0000259" key="2">
    <source>
        <dbReference type="PROSITE" id="PS51479"/>
    </source>
</evidence>
<dbReference type="Pfam" id="PF04181">
    <property type="entry name" value="RPAP2_Rtr1"/>
    <property type="match status" value="1"/>
</dbReference>
<dbReference type="AlphaFoldDB" id="S6B343"/>
<organism evidence="3">
    <name type="scientific">Babesia bovis</name>
    <dbReference type="NCBI Taxonomy" id="5865"/>
    <lineage>
        <taxon>Eukaryota</taxon>
        <taxon>Sar</taxon>
        <taxon>Alveolata</taxon>
        <taxon>Apicomplexa</taxon>
        <taxon>Aconoidasida</taxon>
        <taxon>Piroplasmida</taxon>
        <taxon>Babesiidae</taxon>
        <taxon>Babesia</taxon>
    </lineage>
</organism>
<feature type="domain" description="RTR1-type" evidence="2">
    <location>
        <begin position="83"/>
        <end position="171"/>
    </location>
</feature>
<evidence type="ECO:0000256" key="1">
    <source>
        <dbReference type="PROSITE-ProRule" id="PRU00812"/>
    </source>
</evidence>
<gene>
    <name evidence="3" type="primary">BBOV_IV011950</name>
</gene>
<sequence>MSSSNGLGPSDRLSYVLANQLSTDSISELLENTVLRPPSENPSNSQLFHRFLELVTSECSSGSRFHCGGPESCCAPCRILHHHIKTYVDVATLDEIQSLRKECGLCSYVYCNNRLIHGSKGGSGRSTFKIDLSSQRVFRRDVYDSFCSSVCIDKNEDVTAAASNSPMETGVKTPRAVRNSSTKSLQTLVSGMLKLAPCERLVEPSKVNRVTVPTPVYRGHDPEMLNDKCVMFNYKSISDVRHVRFAEPLESVECISPRRIVELSAPSDDISVDPSSVASAVSYSDVTKNAVKDGYLDNSDLYDLSEISKPRVSLLKCLNLFSILWYTLSTCITYKTREYLNVGNVTGCSFDVSDLLIFMYLSVGQEPCLV</sequence>
<name>S6B343_BABBO</name>
<proteinExistence type="evidence at transcript level"/>